<dbReference type="PANTHER" id="PTHR43547">
    <property type="entry name" value="TWO-COMPONENT HISTIDINE KINASE"/>
    <property type="match status" value="1"/>
</dbReference>
<comment type="caution">
    <text evidence="3">The sequence shown here is derived from an EMBL/GenBank/DDBJ whole genome shotgun (WGS) entry which is preliminary data.</text>
</comment>
<sequence>MEAYGAPLEQLVTSEGVNRDLHYKIQLAMRNCKRLKKLVDSIMDMSKLEAGRLVGNFRPVQLGRVTADLAALFRSMAEKKKIEYHISCDTDNEPAVYVDPDLWEKIVCNLLSNAFKYTSKGRVGLTVTHDSGFAHVRVSDTGVGIPQEHLDTAAEGTGVGLSLTKELVSLHGGRMSLSSQTEEEAPGESGSIFTVTLPHGRAHLPAALVHEVAANANGISYREME</sequence>
<dbReference type="EMBL" id="CAOJ01009680">
    <property type="protein sequence ID" value="CCO32345.1"/>
    <property type="molecule type" value="Genomic_DNA"/>
</dbReference>
<protein>
    <submittedName>
        <fullName evidence="3">Multi-sensor signal transduction histidine kinase</fullName>
        <ecNumber evidence="3">2.7.3.-</ecNumber>
    </submittedName>
</protein>
<dbReference type="AlphaFoldDB" id="M5C087"/>
<dbReference type="PRINTS" id="PR00344">
    <property type="entry name" value="BCTRLSENSOR"/>
</dbReference>
<keyword evidence="1" id="KW-0597">Phosphoprotein</keyword>
<dbReference type="EC" id="2.7.3.-" evidence="3"/>
<evidence type="ECO:0000256" key="1">
    <source>
        <dbReference type="ARBA" id="ARBA00022553"/>
    </source>
</evidence>
<dbReference type="InterPro" id="IPR003594">
    <property type="entry name" value="HATPase_dom"/>
</dbReference>
<keyword evidence="3" id="KW-0808">Transferase</keyword>
<proteinExistence type="predicted"/>
<accession>M5C087</accession>
<dbReference type="InterPro" id="IPR036890">
    <property type="entry name" value="HATPase_C_sf"/>
</dbReference>
<evidence type="ECO:0000259" key="2">
    <source>
        <dbReference type="PROSITE" id="PS50109"/>
    </source>
</evidence>
<dbReference type="InterPro" id="IPR005467">
    <property type="entry name" value="His_kinase_dom"/>
</dbReference>
<evidence type="ECO:0000313" key="4">
    <source>
        <dbReference type="Proteomes" id="UP000012065"/>
    </source>
</evidence>
<dbReference type="Gene3D" id="3.30.565.10">
    <property type="entry name" value="Histidine kinase-like ATPase, C-terminal domain"/>
    <property type="match status" value="1"/>
</dbReference>
<dbReference type="InterPro" id="IPR004358">
    <property type="entry name" value="Sig_transdc_His_kin-like_C"/>
</dbReference>
<dbReference type="SUPFAM" id="SSF55874">
    <property type="entry name" value="ATPase domain of HSP90 chaperone/DNA topoisomerase II/histidine kinase"/>
    <property type="match status" value="1"/>
</dbReference>
<keyword evidence="3" id="KW-0418">Kinase</keyword>
<dbReference type="SMART" id="SM00387">
    <property type="entry name" value="HATPase_c"/>
    <property type="match status" value="1"/>
</dbReference>
<feature type="domain" description="Histidine kinase" evidence="2">
    <location>
        <begin position="1"/>
        <end position="201"/>
    </location>
</feature>
<dbReference type="Proteomes" id="UP000012065">
    <property type="component" value="Unassembled WGS sequence"/>
</dbReference>
<name>M5C087_THACB</name>
<dbReference type="Pfam" id="PF02518">
    <property type="entry name" value="HATPase_c"/>
    <property type="match status" value="1"/>
</dbReference>
<gene>
    <name evidence="3" type="ORF">BN14_06405</name>
</gene>
<reference evidence="3 4" key="1">
    <citation type="journal article" date="2013" name="J. Biotechnol.">
        <title>Establishment and interpretation of the genome sequence of the phytopathogenic fungus Rhizoctonia solani AG1-IB isolate 7/3/14.</title>
        <authorList>
            <person name="Wibberg D.W."/>
            <person name="Jelonek L.J."/>
            <person name="Rupp O.R."/>
            <person name="Hennig M.H."/>
            <person name="Eikmeyer F.E."/>
            <person name="Goesmann A.G."/>
            <person name="Hartmann A.H."/>
            <person name="Borriss R.B."/>
            <person name="Grosch R.G."/>
            <person name="Puehler A.P."/>
            <person name="Schlueter A.S."/>
        </authorList>
    </citation>
    <scope>NUCLEOTIDE SEQUENCE [LARGE SCALE GENOMIC DNA]</scope>
    <source>
        <strain evidence="4">AG1-IB / isolate 7/3/14</strain>
    </source>
</reference>
<organism evidence="3 4">
    <name type="scientific">Thanatephorus cucumeris (strain AG1-IB / isolate 7/3/14)</name>
    <name type="common">Lettuce bottom rot fungus</name>
    <name type="synonym">Rhizoctonia solani</name>
    <dbReference type="NCBI Taxonomy" id="1108050"/>
    <lineage>
        <taxon>Eukaryota</taxon>
        <taxon>Fungi</taxon>
        <taxon>Dikarya</taxon>
        <taxon>Basidiomycota</taxon>
        <taxon>Agaricomycotina</taxon>
        <taxon>Agaricomycetes</taxon>
        <taxon>Cantharellales</taxon>
        <taxon>Ceratobasidiaceae</taxon>
        <taxon>Rhizoctonia</taxon>
        <taxon>Rhizoctonia solani AG-1</taxon>
    </lineage>
</organism>
<dbReference type="PROSITE" id="PS50109">
    <property type="entry name" value="HIS_KIN"/>
    <property type="match status" value="1"/>
</dbReference>
<dbReference type="HOGENOM" id="CLU_1230642_0_0_1"/>
<dbReference type="GO" id="GO:0000155">
    <property type="term" value="F:phosphorelay sensor kinase activity"/>
    <property type="evidence" value="ECO:0007669"/>
    <property type="project" value="TreeGrafter"/>
</dbReference>
<evidence type="ECO:0000313" key="3">
    <source>
        <dbReference type="EMBL" id="CCO32345.1"/>
    </source>
</evidence>
<dbReference type="PANTHER" id="PTHR43547:SF2">
    <property type="entry name" value="HYBRID SIGNAL TRANSDUCTION HISTIDINE KINASE C"/>
    <property type="match status" value="1"/>
</dbReference>